<keyword evidence="3" id="KW-1185">Reference proteome</keyword>
<feature type="region of interest" description="Disordered" evidence="1">
    <location>
        <begin position="1"/>
        <end position="29"/>
    </location>
</feature>
<gene>
    <name evidence="2" type="ORF">ATL39_0052</name>
</gene>
<name>A0A419VTV8_9BACL</name>
<organism evidence="2 3">
    <name type="scientific">Sinobaca qinghaiensis</name>
    <dbReference type="NCBI Taxonomy" id="342944"/>
    <lineage>
        <taxon>Bacteria</taxon>
        <taxon>Bacillati</taxon>
        <taxon>Bacillota</taxon>
        <taxon>Bacilli</taxon>
        <taxon>Bacillales</taxon>
        <taxon>Sporolactobacillaceae</taxon>
        <taxon>Sinobaca</taxon>
    </lineage>
</organism>
<dbReference type="AlphaFoldDB" id="A0A419VTV8"/>
<feature type="compositionally biased region" description="Basic residues" evidence="1">
    <location>
        <begin position="10"/>
        <end position="23"/>
    </location>
</feature>
<proteinExistence type="predicted"/>
<dbReference type="Proteomes" id="UP000285120">
    <property type="component" value="Unassembled WGS sequence"/>
</dbReference>
<evidence type="ECO:0000313" key="2">
    <source>
        <dbReference type="EMBL" id="RKD84119.1"/>
    </source>
</evidence>
<protein>
    <submittedName>
        <fullName evidence="2">Uncharacterized protein</fullName>
    </submittedName>
</protein>
<dbReference type="RefSeq" id="WP_120191278.1">
    <property type="nucleotide sequence ID" value="NZ_RAPK01000002.1"/>
</dbReference>
<evidence type="ECO:0000313" key="3">
    <source>
        <dbReference type="Proteomes" id="UP000285120"/>
    </source>
</evidence>
<evidence type="ECO:0000256" key="1">
    <source>
        <dbReference type="SAM" id="MobiDB-lite"/>
    </source>
</evidence>
<comment type="caution">
    <text evidence="2">The sequence shown here is derived from an EMBL/GenBank/DDBJ whole genome shotgun (WGS) entry which is preliminary data.</text>
</comment>
<reference evidence="2 3" key="1">
    <citation type="submission" date="2018-09" db="EMBL/GenBank/DDBJ databases">
        <title>Genomic Encyclopedia of Archaeal and Bacterial Type Strains, Phase II (KMG-II): from individual species to whole genera.</title>
        <authorList>
            <person name="Goeker M."/>
        </authorList>
    </citation>
    <scope>NUCLEOTIDE SEQUENCE [LARGE SCALE GENOMIC DNA]</scope>
    <source>
        <strain evidence="2 3">DSM 17008</strain>
    </source>
</reference>
<accession>A0A419VTV8</accession>
<sequence>MDRANSRVTRVNKRKRRRSKSQKHPREQGSKNNVYLHWFLLSFFTSLGSSLGIAISSKLTDLDGMKIVQALFGFFYYKNLEVKVVY</sequence>
<dbReference type="EMBL" id="RAPK01000002">
    <property type="protein sequence ID" value="RKD84119.1"/>
    <property type="molecule type" value="Genomic_DNA"/>
</dbReference>